<accession>A0A150R1I5</accession>
<comment type="caution">
    <text evidence="1">The sequence shown here is derived from an EMBL/GenBank/DDBJ whole genome shotgun (WGS) entry which is preliminary data.</text>
</comment>
<protein>
    <submittedName>
        <fullName evidence="1">Uncharacterized protein</fullName>
    </submittedName>
</protein>
<sequence length="154" mass="16887">MQTIALKIDPKNSGRSQAGVVWAGLCVDFGGRAFPDPRWSDFVAVVLTRWVDALVSLLRGKSQRQEVMFMEGPFAVVVEVTAAGAWRFTCIERGLRNVTKEQGTIEPKELLSSVVSCAEIALALCQSNGWWSADADALDCGLRALKKQIVMRTN</sequence>
<evidence type="ECO:0000313" key="2">
    <source>
        <dbReference type="Proteomes" id="UP000075260"/>
    </source>
</evidence>
<proteinExistence type="predicted"/>
<reference evidence="1 2" key="1">
    <citation type="submission" date="2014-02" db="EMBL/GenBank/DDBJ databases">
        <title>The small core and large imbalanced accessory genome model reveals a collaborative survival strategy of Sorangium cellulosum strains in nature.</title>
        <authorList>
            <person name="Han K."/>
            <person name="Peng R."/>
            <person name="Blom J."/>
            <person name="Li Y.-Z."/>
        </authorList>
    </citation>
    <scope>NUCLEOTIDE SEQUENCE [LARGE SCALE GENOMIC DNA]</scope>
    <source>
        <strain evidence="1 2">So0008-312</strain>
    </source>
</reference>
<organism evidence="1 2">
    <name type="scientific">Sorangium cellulosum</name>
    <name type="common">Polyangium cellulosum</name>
    <dbReference type="NCBI Taxonomy" id="56"/>
    <lineage>
        <taxon>Bacteria</taxon>
        <taxon>Pseudomonadati</taxon>
        <taxon>Myxococcota</taxon>
        <taxon>Polyangia</taxon>
        <taxon>Polyangiales</taxon>
        <taxon>Polyangiaceae</taxon>
        <taxon>Sorangium</taxon>
    </lineage>
</organism>
<dbReference type="EMBL" id="JEMA01000140">
    <property type="protein sequence ID" value="KYF74117.1"/>
    <property type="molecule type" value="Genomic_DNA"/>
</dbReference>
<evidence type="ECO:0000313" key="1">
    <source>
        <dbReference type="EMBL" id="KYF74117.1"/>
    </source>
</evidence>
<dbReference type="Proteomes" id="UP000075260">
    <property type="component" value="Unassembled WGS sequence"/>
</dbReference>
<dbReference type="AlphaFoldDB" id="A0A150R1I5"/>
<gene>
    <name evidence="1" type="ORF">BE15_44845</name>
</gene>
<name>A0A150R1I5_SORCE</name>